<dbReference type="AlphaFoldDB" id="A0A0U5GMA7"/>
<feature type="chain" id="PRO_5006858029" evidence="1">
    <location>
        <begin position="18"/>
        <end position="86"/>
    </location>
</feature>
<evidence type="ECO:0000256" key="1">
    <source>
        <dbReference type="SAM" id="SignalP"/>
    </source>
</evidence>
<dbReference type="Proteomes" id="UP000054771">
    <property type="component" value="Unassembled WGS sequence"/>
</dbReference>
<accession>A0A0U5GMA7</accession>
<protein>
    <submittedName>
        <fullName evidence="2">Uncharacterized protein</fullName>
    </submittedName>
</protein>
<evidence type="ECO:0000313" key="3">
    <source>
        <dbReference type="Proteomes" id="UP000054771"/>
    </source>
</evidence>
<keyword evidence="1" id="KW-0732">Signal</keyword>
<sequence length="86" mass="9178">MNIFRVVPLVALRLVHAAHSSSLAENPNLRAMTVSILSSQSWSDSTLSFPGTGGFNESTERWDVYQAPSFAVALAVGSEEDLVAAV</sequence>
<name>A0A0U5GMA7_ASPCI</name>
<gene>
    <name evidence="2" type="ORF">ASPCAL03070</name>
</gene>
<reference evidence="3" key="1">
    <citation type="journal article" date="2016" name="Genome Announc.">
        <title>Draft genome sequences of fungus Aspergillus calidoustus.</title>
        <authorList>
            <person name="Horn F."/>
            <person name="Linde J."/>
            <person name="Mattern D.J."/>
            <person name="Walther G."/>
            <person name="Guthke R."/>
            <person name="Scherlach K."/>
            <person name="Martin K."/>
            <person name="Brakhage A.A."/>
            <person name="Petzke L."/>
            <person name="Valiante V."/>
        </authorList>
    </citation>
    <scope>NUCLEOTIDE SEQUENCE [LARGE SCALE GENOMIC DNA]</scope>
    <source>
        <strain evidence="3">SF006504</strain>
    </source>
</reference>
<feature type="signal peptide" evidence="1">
    <location>
        <begin position="1"/>
        <end position="17"/>
    </location>
</feature>
<dbReference type="EMBL" id="CDMC01000002">
    <property type="protein sequence ID" value="CEN60634.1"/>
    <property type="molecule type" value="Genomic_DNA"/>
</dbReference>
<proteinExistence type="predicted"/>
<evidence type="ECO:0000313" key="2">
    <source>
        <dbReference type="EMBL" id="CEN60634.1"/>
    </source>
</evidence>
<organism evidence="2 3">
    <name type="scientific">Aspergillus calidoustus</name>
    <dbReference type="NCBI Taxonomy" id="454130"/>
    <lineage>
        <taxon>Eukaryota</taxon>
        <taxon>Fungi</taxon>
        <taxon>Dikarya</taxon>
        <taxon>Ascomycota</taxon>
        <taxon>Pezizomycotina</taxon>
        <taxon>Eurotiomycetes</taxon>
        <taxon>Eurotiomycetidae</taxon>
        <taxon>Eurotiales</taxon>
        <taxon>Aspergillaceae</taxon>
        <taxon>Aspergillus</taxon>
        <taxon>Aspergillus subgen. Nidulantes</taxon>
    </lineage>
</organism>
<keyword evidence="3" id="KW-1185">Reference proteome</keyword>